<keyword evidence="1" id="KW-0472">Membrane</keyword>
<evidence type="ECO:0000313" key="4">
    <source>
        <dbReference type="Proteomes" id="UP000009134"/>
    </source>
</evidence>
<dbReference type="KEGG" id="nar:Saro_2505"/>
<feature type="domain" description="Linalool dehydratase/isomerase" evidence="2">
    <location>
        <begin position="221"/>
        <end position="523"/>
    </location>
</feature>
<dbReference type="STRING" id="279238.Saro_2505"/>
<dbReference type="eggNOG" id="ENOG502Z8JJ">
    <property type="taxonomic scope" value="Bacteria"/>
</dbReference>
<dbReference type="HOGENOM" id="CLU_027581_0_0_5"/>
<dbReference type="RefSeq" id="WP_011446147.1">
    <property type="nucleotide sequence ID" value="NC_007794.1"/>
</dbReference>
<reference evidence="4" key="1">
    <citation type="submission" date="2006-01" db="EMBL/GenBank/DDBJ databases">
        <title>Complete sequence of Novosphingobium aromaticivorans DSM 12444.</title>
        <authorList>
            <consortium name="US DOE Joint Genome Institute"/>
            <person name="Copeland A."/>
            <person name="Lucas S."/>
            <person name="Lapidus A."/>
            <person name="Barry K."/>
            <person name="Detter J.C."/>
            <person name="Glavina T."/>
            <person name="Hammon N."/>
            <person name="Israni S."/>
            <person name="Pitluck S."/>
            <person name="Chain P."/>
            <person name="Malfatti S."/>
            <person name="Shin M."/>
            <person name="Vergez L."/>
            <person name="Schmutz J."/>
            <person name="Larimer F."/>
            <person name="Land M."/>
            <person name="Kyrpides N."/>
            <person name="Ivanova N."/>
            <person name="Fredrickson J."/>
            <person name="Balkwill D."/>
            <person name="Romine M.F."/>
            <person name="Richardson P."/>
        </authorList>
    </citation>
    <scope>NUCLEOTIDE SEQUENCE [LARGE SCALE GENOMIC DNA]</scope>
    <source>
        <strain evidence="4">ATCC 700278 / DSM 12444 / CCUG 56034 / CIP 105152 / NBRC 16084 / F199</strain>
    </source>
</reference>
<feature type="transmembrane region" description="Helical" evidence="1">
    <location>
        <begin position="68"/>
        <end position="87"/>
    </location>
</feature>
<feature type="transmembrane region" description="Helical" evidence="1">
    <location>
        <begin position="94"/>
        <end position="116"/>
    </location>
</feature>
<sequence>MTSLATELPLPGLPSFRGMTGPATAMRQRRTWLIYLGLVAFGALPWAIGASPAWCAFGLGLWVPGGGFIALGGWWSLLVLPAAILFVASLVAWFWAGAVVAPVLVWLGAALLAAGMATDAPWPGSPVVVAALVVAVGFAFARANGKARARGAARALVRQAFLPASYAEVAAQARGRPDDARRELDADQLAGLRYLLDRALQPVGSFDGFTVIDQFQPAALRYQINHMGFALGIAQRAYLPAFRGYMGLAQRNLIEKYLERKVWDYWVLESCWGHLNFTDWNPAARDNIMLTGWFAAHVGQYMLATGDRRYMEPGSLTFRLNRRQSWAHDFTTIVGSVSDNYARADFGLFACEPNWIYPICNHYGMLALVTHDALTGSKLVDRHLPGWIRGLDTEFTDASGSIVGLRSQFTGLPVPFPVGEAGYSHFANCFMPDRARQFWAIARREIEPLIVAEDDGGSRIAMPGAGLDAGHYKPGHVGAYASYLVAAREFGDRERADAALRGLERDCRPDRSDGVLRYLTGSNISNATAIMGLLMDTGDFRRSFTEPLPETRLAGPMIESMDYPDVLVARAWSDGSRLEAVLLPGRGACRKAVPLSQLVPGARYRVVGAQQAEVTASPEGEAVLDVVLDGRIEIIVEPLENLA</sequence>
<keyword evidence="4" id="KW-1185">Reference proteome</keyword>
<name>Q2G5D2_NOVAD</name>
<proteinExistence type="predicted"/>
<organism evidence="3 4">
    <name type="scientific">Novosphingobium aromaticivorans (strain ATCC 700278 / DSM 12444 / CCUG 56034 / CIP 105152 / NBRC 16084 / F199)</name>
    <dbReference type="NCBI Taxonomy" id="279238"/>
    <lineage>
        <taxon>Bacteria</taxon>
        <taxon>Pseudomonadati</taxon>
        <taxon>Pseudomonadota</taxon>
        <taxon>Alphaproteobacteria</taxon>
        <taxon>Sphingomonadales</taxon>
        <taxon>Sphingomonadaceae</taxon>
        <taxon>Novosphingobium</taxon>
    </lineage>
</organism>
<dbReference type="Pfam" id="PF18566">
    <property type="entry name" value="Ldi"/>
    <property type="match status" value="1"/>
</dbReference>
<keyword evidence="1" id="KW-1133">Transmembrane helix</keyword>
<gene>
    <name evidence="3" type="ordered locus">Saro_2505</name>
</gene>
<feature type="transmembrane region" description="Helical" evidence="1">
    <location>
        <begin position="122"/>
        <end position="141"/>
    </location>
</feature>
<keyword evidence="1" id="KW-0812">Transmembrane</keyword>
<dbReference type="AlphaFoldDB" id="Q2G5D2"/>
<feature type="transmembrane region" description="Helical" evidence="1">
    <location>
        <begin position="32"/>
        <end position="62"/>
    </location>
</feature>
<dbReference type="EMBL" id="CP000248">
    <property type="protein sequence ID" value="ABD26941.1"/>
    <property type="molecule type" value="Genomic_DNA"/>
</dbReference>
<protein>
    <recommendedName>
        <fullName evidence="2">Linalool dehydratase/isomerase domain-containing protein</fullName>
    </recommendedName>
</protein>
<evidence type="ECO:0000259" key="2">
    <source>
        <dbReference type="Pfam" id="PF18566"/>
    </source>
</evidence>
<dbReference type="InterPro" id="IPR041411">
    <property type="entry name" value="Ldi"/>
</dbReference>
<evidence type="ECO:0000313" key="3">
    <source>
        <dbReference type="EMBL" id="ABD26941.1"/>
    </source>
</evidence>
<dbReference type="Proteomes" id="UP000009134">
    <property type="component" value="Chromosome"/>
</dbReference>
<evidence type="ECO:0000256" key="1">
    <source>
        <dbReference type="SAM" id="Phobius"/>
    </source>
</evidence>
<accession>Q2G5D2</accession>